<evidence type="ECO:0000256" key="13">
    <source>
        <dbReference type="ARBA" id="ARBA00031566"/>
    </source>
</evidence>
<evidence type="ECO:0000256" key="11">
    <source>
        <dbReference type="ARBA" id="ARBA00024899"/>
    </source>
</evidence>
<comment type="function">
    <text evidence="11">Participates in the formation of the lipid-linked precursor oligosaccharide for N-glycosylation. Involved in assembling the dolichol-pyrophosphate-GlcNAc(2)-Man(5) intermediate on the cytoplasmic surface of the ER.</text>
</comment>
<comment type="catalytic activity">
    <reaction evidence="15">
        <text>an N,N'-diacetylchitobiosyl-diphospho-di-trans,poly-cis-dolichol + GDP-alpha-D-mannose = a beta-D-Man-(1-&gt;4)-beta-D-GlcNAc-(1-&gt;4)-alpha-D-GlcNAc-diphospho-di-trans,poly-cis-dolichol + GDP + H(+)</text>
        <dbReference type="Rhea" id="RHEA:13865"/>
        <dbReference type="Rhea" id="RHEA-COMP:19510"/>
        <dbReference type="Rhea" id="RHEA-COMP:19511"/>
        <dbReference type="ChEBI" id="CHEBI:15378"/>
        <dbReference type="ChEBI" id="CHEBI:57269"/>
        <dbReference type="ChEBI" id="CHEBI:57527"/>
        <dbReference type="ChEBI" id="CHEBI:58189"/>
        <dbReference type="ChEBI" id="CHEBI:58472"/>
        <dbReference type="EC" id="2.4.1.142"/>
    </reaction>
    <physiologicalReaction direction="left-to-right" evidence="15">
        <dbReference type="Rhea" id="RHEA:13866"/>
    </physiologicalReaction>
</comment>
<evidence type="ECO:0000256" key="8">
    <source>
        <dbReference type="ARBA" id="ARBA00022824"/>
    </source>
</evidence>
<proteinExistence type="predicted"/>
<reference evidence="18" key="1">
    <citation type="journal article" date="2020" name="Stud. Mycol.">
        <title>101 Dothideomycetes genomes: a test case for predicting lifestyles and emergence of pathogens.</title>
        <authorList>
            <person name="Haridas S."/>
            <person name="Albert R."/>
            <person name="Binder M."/>
            <person name="Bloem J."/>
            <person name="Labutti K."/>
            <person name="Salamov A."/>
            <person name="Andreopoulos B."/>
            <person name="Baker S."/>
            <person name="Barry K."/>
            <person name="Bills G."/>
            <person name="Bluhm B."/>
            <person name="Cannon C."/>
            <person name="Castanera R."/>
            <person name="Culley D."/>
            <person name="Daum C."/>
            <person name="Ezra D."/>
            <person name="Gonzalez J."/>
            <person name="Henrissat B."/>
            <person name="Kuo A."/>
            <person name="Liang C."/>
            <person name="Lipzen A."/>
            <person name="Lutzoni F."/>
            <person name="Magnuson J."/>
            <person name="Mondo S."/>
            <person name="Nolan M."/>
            <person name="Ohm R."/>
            <person name="Pangilinan J."/>
            <person name="Park H.-J."/>
            <person name="Ramirez L."/>
            <person name="Alfaro M."/>
            <person name="Sun H."/>
            <person name="Tritt A."/>
            <person name="Yoshinaga Y."/>
            <person name="Zwiers L.-H."/>
            <person name="Turgeon B."/>
            <person name="Goodwin S."/>
            <person name="Spatafora J."/>
            <person name="Crous P."/>
            <person name="Grigoriev I."/>
        </authorList>
    </citation>
    <scope>NUCLEOTIDE SEQUENCE</scope>
    <source>
        <strain evidence="18">CBS 262.69</strain>
    </source>
</reference>
<gene>
    <name evidence="18" type="ORF">EJ06DRAFT_536970</name>
</gene>
<dbReference type="AlphaFoldDB" id="A0A6G1I358"/>
<evidence type="ECO:0000256" key="16">
    <source>
        <dbReference type="SAM" id="Phobius"/>
    </source>
</evidence>
<keyword evidence="19" id="KW-1185">Reference proteome</keyword>
<keyword evidence="5" id="KW-0328">Glycosyltransferase</keyword>
<dbReference type="Pfam" id="PF00534">
    <property type="entry name" value="Glycos_transf_1"/>
    <property type="match status" value="1"/>
</dbReference>
<sequence>MSWLEVVDGLIPEQYILTLVLFFSTAITVTLLLIPTRFPKHRASVQVVVLGDIGRSPRMQYHALSLAKNLVNVELIGYQESDIHPKLLQSRFVKIVPLVAAPRWLQTSNKLLFLLLAPIKVVWQIVALYWVLAYRCDPAEWMLVQNPPSIPTLAVADIICYFRNTKLIIDWHNFGYSILGLKLGANHRLVAIAKAYERICARPAFAHLTVTDAMSRVLKRDFGLKALTLHDRPADHFKVLTLREREAVVRRLPQTKEFADEILQRRRFILVSPTSWTPDEDFMILLEALVVHSARVRGYVMGAPRLLVIITGKGPQKQYYEKVIKDLEPQLEHVHIETAWLSMEDYAALLGAADLGISLHTSSSGVDLPMKVVDMFGAGLPVAGWSEYESWPELVTEGVNGVGFNSAESLADKLRELLVTGRVVPLREGASWEGKKRRWEDEWNPVMGRLLGLTT</sequence>
<keyword evidence="7 16" id="KW-0812">Transmembrane</keyword>
<comment type="pathway">
    <text evidence="2">Protein modification; protein glycosylation.</text>
</comment>
<evidence type="ECO:0000256" key="5">
    <source>
        <dbReference type="ARBA" id="ARBA00022676"/>
    </source>
</evidence>
<dbReference type="InterPro" id="IPR001296">
    <property type="entry name" value="Glyco_trans_1"/>
</dbReference>
<evidence type="ECO:0000256" key="12">
    <source>
        <dbReference type="ARBA" id="ARBA00031434"/>
    </source>
</evidence>
<evidence type="ECO:0000256" key="9">
    <source>
        <dbReference type="ARBA" id="ARBA00022989"/>
    </source>
</evidence>
<comment type="subcellular location">
    <subcellularLocation>
        <location evidence="1">Endoplasmic reticulum membrane</location>
        <topology evidence="1">Single-pass membrane protein</topology>
    </subcellularLocation>
</comment>
<dbReference type="GO" id="GO:0004578">
    <property type="term" value="F:chitobiosyldiphosphodolichol beta-mannosyltransferase activity"/>
    <property type="evidence" value="ECO:0007669"/>
    <property type="project" value="UniProtKB-EC"/>
</dbReference>
<keyword evidence="10 16" id="KW-0472">Membrane</keyword>
<evidence type="ECO:0000256" key="3">
    <source>
        <dbReference type="ARBA" id="ARBA00012611"/>
    </source>
</evidence>
<evidence type="ECO:0000256" key="15">
    <source>
        <dbReference type="ARBA" id="ARBA00045071"/>
    </source>
</evidence>
<dbReference type="GO" id="GO:0005789">
    <property type="term" value="C:endoplasmic reticulum membrane"/>
    <property type="evidence" value="ECO:0007669"/>
    <property type="project" value="UniProtKB-SubCell"/>
</dbReference>
<dbReference type="Proteomes" id="UP000799640">
    <property type="component" value="Unassembled WGS sequence"/>
</dbReference>
<keyword evidence="8" id="KW-0256">Endoplasmic reticulum</keyword>
<feature type="domain" description="Glycosyl transferase family 1" evidence="17">
    <location>
        <begin position="303"/>
        <end position="419"/>
    </location>
</feature>
<dbReference type="PANTHER" id="PTHR13036:SF0">
    <property type="entry name" value="CHITOBIOSYLDIPHOSPHODOLICHOL BETA-MANNOSYLTRANSFERASE"/>
    <property type="match status" value="1"/>
</dbReference>
<dbReference type="OrthoDB" id="614844at2759"/>
<dbReference type="Gene3D" id="3.40.50.2000">
    <property type="entry name" value="Glycogen Phosphorylase B"/>
    <property type="match status" value="1"/>
</dbReference>
<protein>
    <recommendedName>
        <fullName evidence="4">Chitobiosyldiphosphodolichol beta-mannosyltransferase</fullName>
        <ecNumber evidence="3">2.4.1.142</ecNumber>
    </recommendedName>
    <alternativeName>
        <fullName evidence="13">Beta-1,4-mannosyltransferase</fullName>
    </alternativeName>
    <alternativeName>
        <fullName evidence="14">GDP-Man:GlcNAc2-PP-dolichol mannosyltransferase</fullName>
    </alternativeName>
    <alternativeName>
        <fullName evidence="12">GDP-mannose-dolichol diphosphochitobiose mannosyltransferase</fullName>
    </alternativeName>
</protein>
<name>A0A6G1I358_9PEZI</name>
<keyword evidence="9 16" id="KW-1133">Transmembrane helix</keyword>
<evidence type="ECO:0000256" key="6">
    <source>
        <dbReference type="ARBA" id="ARBA00022679"/>
    </source>
</evidence>
<dbReference type="SUPFAM" id="SSF53756">
    <property type="entry name" value="UDP-Glycosyltransferase/glycogen phosphorylase"/>
    <property type="match status" value="1"/>
</dbReference>
<feature type="transmembrane region" description="Helical" evidence="16">
    <location>
        <begin position="111"/>
        <end position="132"/>
    </location>
</feature>
<feature type="transmembrane region" description="Helical" evidence="16">
    <location>
        <begin position="15"/>
        <end position="34"/>
    </location>
</feature>
<keyword evidence="6" id="KW-0808">Transferase</keyword>
<accession>A0A6G1I358</accession>
<evidence type="ECO:0000313" key="18">
    <source>
        <dbReference type="EMBL" id="KAF2402624.1"/>
    </source>
</evidence>
<evidence type="ECO:0000256" key="7">
    <source>
        <dbReference type="ARBA" id="ARBA00022692"/>
    </source>
</evidence>
<evidence type="ECO:0000256" key="2">
    <source>
        <dbReference type="ARBA" id="ARBA00004922"/>
    </source>
</evidence>
<evidence type="ECO:0000256" key="14">
    <source>
        <dbReference type="ARBA" id="ARBA00033088"/>
    </source>
</evidence>
<evidence type="ECO:0000256" key="10">
    <source>
        <dbReference type="ARBA" id="ARBA00023136"/>
    </source>
</evidence>
<evidence type="ECO:0000256" key="1">
    <source>
        <dbReference type="ARBA" id="ARBA00004389"/>
    </source>
</evidence>
<organism evidence="18 19">
    <name type="scientific">Trichodelitschia bisporula</name>
    <dbReference type="NCBI Taxonomy" id="703511"/>
    <lineage>
        <taxon>Eukaryota</taxon>
        <taxon>Fungi</taxon>
        <taxon>Dikarya</taxon>
        <taxon>Ascomycota</taxon>
        <taxon>Pezizomycotina</taxon>
        <taxon>Dothideomycetes</taxon>
        <taxon>Dothideomycetes incertae sedis</taxon>
        <taxon>Phaeotrichales</taxon>
        <taxon>Phaeotrichaceae</taxon>
        <taxon>Trichodelitschia</taxon>
    </lineage>
</organism>
<evidence type="ECO:0000313" key="19">
    <source>
        <dbReference type="Proteomes" id="UP000799640"/>
    </source>
</evidence>
<evidence type="ECO:0000259" key="17">
    <source>
        <dbReference type="Pfam" id="PF00534"/>
    </source>
</evidence>
<evidence type="ECO:0000256" key="4">
    <source>
        <dbReference type="ARBA" id="ARBA00015841"/>
    </source>
</evidence>
<dbReference type="EC" id="2.4.1.142" evidence="3"/>
<dbReference type="InterPro" id="IPR026051">
    <property type="entry name" value="ALG1-like"/>
</dbReference>
<dbReference type="PANTHER" id="PTHR13036">
    <property type="entry name" value="BETA1,4 MANNOSYLTRANSFERASE"/>
    <property type="match status" value="1"/>
</dbReference>
<dbReference type="EMBL" id="ML996691">
    <property type="protein sequence ID" value="KAF2402624.1"/>
    <property type="molecule type" value="Genomic_DNA"/>
</dbReference>